<dbReference type="NCBIfam" id="TIGR01549">
    <property type="entry name" value="HAD-SF-IA-v1"/>
    <property type="match status" value="1"/>
</dbReference>
<keyword evidence="4" id="KW-0460">Magnesium</keyword>
<keyword evidence="6" id="KW-1185">Reference proteome</keyword>
<evidence type="ECO:0000256" key="4">
    <source>
        <dbReference type="ARBA" id="ARBA00022842"/>
    </source>
</evidence>
<evidence type="ECO:0000313" key="5">
    <source>
        <dbReference type="EMBL" id="MDO5987944.1"/>
    </source>
</evidence>
<proteinExistence type="predicted"/>
<name>A0ABT8X1Y8_9FLAO</name>
<dbReference type="PANTHER" id="PTHR46470:SF2">
    <property type="entry name" value="GLYCERALDEHYDE 3-PHOSPHATE PHOSPHATASE"/>
    <property type="match status" value="1"/>
</dbReference>
<protein>
    <submittedName>
        <fullName evidence="5">HAD family hydrolase</fullName>
        <ecNumber evidence="5">3.1.3.-</ecNumber>
    </submittedName>
</protein>
<evidence type="ECO:0000313" key="6">
    <source>
        <dbReference type="Proteomes" id="UP001176891"/>
    </source>
</evidence>
<dbReference type="EMBL" id="JAUOEM010000003">
    <property type="protein sequence ID" value="MDO5987944.1"/>
    <property type="molecule type" value="Genomic_DNA"/>
</dbReference>
<comment type="caution">
    <text evidence="5">The sequence shown here is derived from an EMBL/GenBank/DDBJ whole genome shotgun (WGS) entry which is preliminary data.</text>
</comment>
<keyword evidence="3 5" id="KW-0378">Hydrolase</keyword>
<dbReference type="EC" id="3.1.3.-" evidence="5"/>
<dbReference type="InterPro" id="IPR023214">
    <property type="entry name" value="HAD_sf"/>
</dbReference>
<sequence length="222" mass="26083">MKTKKIVVFDLDDTLYNEIDYLKSAFNEIAVKISNKININKDAINDKMLDYFYSNKNVFLEIIKAYNLQFTVEELLSIYRKHQPNISLSEDRISVLNNLKKANIDLALLTDGRSIQQRSKIRALRLNRWFSEIVISEEFGSEKPNINNYKHFEKMFGEGVYYYVGDNIGKDFVSPNKLNWTTICLKNNGLNIHKQDEETVNEEYFAQKTITEFLQLKEIINQ</sequence>
<comment type="cofactor">
    <cofactor evidence="1">
        <name>Mg(2+)</name>
        <dbReference type="ChEBI" id="CHEBI:18420"/>
    </cofactor>
</comment>
<dbReference type="InterPro" id="IPR036412">
    <property type="entry name" value="HAD-like_sf"/>
</dbReference>
<dbReference type="SFLD" id="SFLDS00003">
    <property type="entry name" value="Haloacid_Dehalogenase"/>
    <property type="match status" value="1"/>
</dbReference>
<dbReference type="InterPro" id="IPR041492">
    <property type="entry name" value="HAD_2"/>
</dbReference>
<dbReference type="InterPro" id="IPR051400">
    <property type="entry name" value="HAD-like_hydrolase"/>
</dbReference>
<dbReference type="SFLD" id="SFLDG01129">
    <property type="entry name" value="C1.5:_HAD__Beta-PGM__Phosphata"/>
    <property type="match status" value="1"/>
</dbReference>
<accession>A0ABT8X1Y8</accession>
<dbReference type="Proteomes" id="UP001176891">
    <property type="component" value="Unassembled WGS sequence"/>
</dbReference>
<dbReference type="GO" id="GO:0016787">
    <property type="term" value="F:hydrolase activity"/>
    <property type="evidence" value="ECO:0007669"/>
    <property type="project" value="UniProtKB-KW"/>
</dbReference>
<organism evidence="5 6">
    <name type="scientific">Flavivirga amylovorans</name>
    <dbReference type="NCBI Taxonomy" id="870486"/>
    <lineage>
        <taxon>Bacteria</taxon>
        <taxon>Pseudomonadati</taxon>
        <taxon>Bacteroidota</taxon>
        <taxon>Flavobacteriia</taxon>
        <taxon>Flavobacteriales</taxon>
        <taxon>Flavobacteriaceae</taxon>
        <taxon>Flavivirga</taxon>
    </lineage>
</organism>
<dbReference type="Gene3D" id="3.40.50.1000">
    <property type="entry name" value="HAD superfamily/HAD-like"/>
    <property type="match status" value="1"/>
</dbReference>
<dbReference type="Gene3D" id="1.10.150.520">
    <property type="match status" value="1"/>
</dbReference>
<reference evidence="5" key="1">
    <citation type="submission" date="2023-07" db="EMBL/GenBank/DDBJ databases">
        <title>Two novel species in the genus Flavivirga.</title>
        <authorList>
            <person name="Kwon K."/>
        </authorList>
    </citation>
    <scope>NUCLEOTIDE SEQUENCE</scope>
    <source>
        <strain evidence="5">KACC 14157</strain>
    </source>
</reference>
<evidence type="ECO:0000256" key="3">
    <source>
        <dbReference type="ARBA" id="ARBA00022801"/>
    </source>
</evidence>
<gene>
    <name evidence="5" type="ORF">Q4Q39_11070</name>
</gene>
<evidence type="ECO:0000256" key="2">
    <source>
        <dbReference type="ARBA" id="ARBA00022723"/>
    </source>
</evidence>
<evidence type="ECO:0000256" key="1">
    <source>
        <dbReference type="ARBA" id="ARBA00001946"/>
    </source>
</evidence>
<dbReference type="InterPro" id="IPR006439">
    <property type="entry name" value="HAD-SF_hydro_IA"/>
</dbReference>
<dbReference type="RefSeq" id="WP_303282537.1">
    <property type="nucleotide sequence ID" value="NZ_BAABCZ010000011.1"/>
</dbReference>
<keyword evidence="2" id="KW-0479">Metal-binding</keyword>
<dbReference type="PANTHER" id="PTHR46470">
    <property type="entry name" value="N-ACYLNEURAMINATE-9-PHOSPHATASE"/>
    <property type="match status" value="1"/>
</dbReference>
<dbReference type="Pfam" id="PF13419">
    <property type="entry name" value="HAD_2"/>
    <property type="match status" value="1"/>
</dbReference>
<dbReference type="SUPFAM" id="SSF56784">
    <property type="entry name" value="HAD-like"/>
    <property type="match status" value="1"/>
</dbReference>